<feature type="region of interest" description="Disordered" evidence="1">
    <location>
        <begin position="143"/>
        <end position="166"/>
    </location>
</feature>
<gene>
    <name evidence="3" type="ORF">DY245_25680</name>
</gene>
<protein>
    <recommendedName>
        <fullName evidence="5">DUF3558 domain-containing protein</fullName>
    </recommendedName>
</protein>
<name>A0A371PZ74_STRIH</name>
<comment type="caution">
    <text evidence="3">The sequence shown here is derived from an EMBL/GenBank/DDBJ whole genome shotgun (WGS) entry which is preliminary data.</text>
</comment>
<feature type="signal peptide" evidence="2">
    <location>
        <begin position="1"/>
        <end position="23"/>
    </location>
</feature>
<keyword evidence="2" id="KW-0732">Signal</keyword>
<sequence>MRHHRTLAIVGTLFALASVSACGGLPSAGSPQEAGNFLTGTLGCERIDFASPREVQQAQAMGMRGINGGGECDEPARGDGDADFLTIEDMEAFQTAVKADEDEQDDLMIGDDFAVDPGSDDQRRELLNAGLLFLNCTPDFKAPSGSTVEDGEVEGCATTDYSEDLD</sequence>
<evidence type="ECO:0000256" key="1">
    <source>
        <dbReference type="SAM" id="MobiDB-lite"/>
    </source>
</evidence>
<reference evidence="3 4" key="1">
    <citation type="submission" date="2018-08" db="EMBL/GenBank/DDBJ databases">
        <title>Streptomyces NEAU-D10 sp. nov., a novel Actinomycete isolated from soil.</title>
        <authorList>
            <person name="Jin L."/>
        </authorList>
    </citation>
    <scope>NUCLEOTIDE SEQUENCE [LARGE SCALE GENOMIC DNA]</scope>
    <source>
        <strain evidence="3 4">NEAU-D10</strain>
    </source>
</reference>
<dbReference type="Proteomes" id="UP000262477">
    <property type="component" value="Unassembled WGS sequence"/>
</dbReference>
<dbReference type="AlphaFoldDB" id="A0A371PZ74"/>
<evidence type="ECO:0008006" key="5">
    <source>
        <dbReference type="Google" id="ProtNLM"/>
    </source>
</evidence>
<keyword evidence="4" id="KW-1185">Reference proteome</keyword>
<evidence type="ECO:0000313" key="3">
    <source>
        <dbReference type="EMBL" id="REK87641.1"/>
    </source>
</evidence>
<dbReference type="PROSITE" id="PS51257">
    <property type="entry name" value="PROKAR_LIPOPROTEIN"/>
    <property type="match status" value="1"/>
</dbReference>
<feature type="chain" id="PRO_5038764593" description="DUF3558 domain-containing protein" evidence="2">
    <location>
        <begin position="24"/>
        <end position="166"/>
    </location>
</feature>
<dbReference type="EMBL" id="QUAC01000207">
    <property type="protein sequence ID" value="REK87641.1"/>
    <property type="molecule type" value="Genomic_DNA"/>
</dbReference>
<evidence type="ECO:0000313" key="4">
    <source>
        <dbReference type="Proteomes" id="UP000262477"/>
    </source>
</evidence>
<accession>A0A371PZ74</accession>
<organism evidence="3 4">
    <name type="scientific">Streptomyces inhibens</name>
    <dbReference type="NCBI Taxonomy" id="2293571"/>
    <lineage>
        <taxon>Bacteria</taxon>
        <taxon>Bacillati</taxon>
        <taxon>Actinomycetota</taxon>
        <taxon>Actinomycetes</taxon>
        <taxon>Kitasatosporales</taxon>
        <taxon>Streptomycetaceae</taxon>
        <taxon>Streptomyces</taxon>
    </lineage>
</organism>
<evidence type="ECO:0000256" key="2">
    <source>
        <dbReference type="SAM" id="SignalP"/>
    </source>
</evidence>
<proteinExistence type="predicted"/>